<evidence type="ECO:0000313" key="3">
    <source>
        <dbReference type="EMBL" id="SFE09176.1"/>
    </source>
</evidence>
<organism evidence="3 4">
    <name type="scientific">Nannocystis exedens</name>
    <dbReference type="NCBI Taxonomy" id="54"/>
    <lineage>
        <taxon>Bacteria</taxon>
        <taxon>Pseudomonadati</taxon>
        <taxon>Myxococcota</taxon>
        <taxon>Polyangia</taxon>
        <taxon>Nannocystales</taxon>
        <taxon>Nannocystaceae</taxon>
        <taxon>Nannocystis</taxon>
    </lineage>
</organism>
<gene>
    <name evidence="3" type="ORF">SAMN02745121_02988</name>
</gene>
<evidence type="ECO:0000256" key="2">
    <source>
        <dbReference type="SAM" id="SignalP"/>
    </source>
</evidence>
<proteinExistence type="inferred from homology"/>
<reference evidence="4" key="1">
    <citation type="submission" date="2016-10" db="EMBL/GenBank/DDBJ databases">
        <authorList>
            <person name="Varghese N."/>
            <person name="Submissions S."/>
        </authorList>
    </citation>
    <scope>NUCLEOTIDE SEQUENCE [LARGE SCALE GENOMIC DNA]</scope>
    <source>
        <strain evidence="4">ATCC 25963</strain>
    </source>
</reference>
<dbReference type="STRING" id="54.SAMN02745121_02988"/>
<dbReference type="PANTHER" id="PTHR30203:SF24">
    <property type="entry name" value="BLR4935 PROTEIN"/>
    <property type="match status" value="1"/>
</dbReference>
<sequence>MPLLSALLSAALLASPPPPAGCQGPLGRAAVVTCALAEHPSIRAAEAGRAAAEGRKLGARTLLPSNPHVEVTAGRRVGLWNGERDINVYGRVSQELEIAGQRRKRMAMADAEVAQADRQIELSRRDVAAAALSAYFEWIAAREQRAMIERIARTSDTLVDLARTSERTGLGSGLNADVVVATSVRVRRQQIEADRRIAAARAVLAGLLGRDGAGLEVEGDLAPLAVPQELSALLTAALTKRAEIELAKAEREVFVRQVEVFRRLRAPNPSVVLYAQRDGFAEQVLGGGLAFPIVLPAPLGRTYKGEIAESQALARRAEAEVERWRRVVQAEVEVALREVEARKAELALFEAERLQRAESHLEALAQEMATGRVSIRDAVVLQQTLLEYLAAHIEARRALALGSVELARVAGLLPEEAQR</sequence>
<dbReference type="InterPro" id="IPR010131">
    <property type="entry name" value="MdtP/NodT-like"/>
</dbReference>
<keyword evidence="2" id="KW-0732">Signal</keyword>
<feature type="signal peptide" evidence="2">
    <location>
        <begin position="1"/>
        <end position="20"/>
    </location>
</feature>
<feature type="chain" id="PRO_5011738765" evidence="2">
    <location>
        <begin position="21"/>
        <end position="419"/>
    </location>
</feature>
<dbReference type="RefSeq" id="WP_096331161.1">
    <property type="nucleotide sequence ID" value="NZ_FOMX01000008.1"/>
</dbReference>
<evidence type="ECO:0000313" key="4">
    <source>
        <dbReference type="Proteomes" id="UP000199400"/>
    </source>
</evidence>
<dbReference type="SUPFAM" id="SSF56954">
    <property type="entry name" value="Outer membrane efflux proteins (OEP)"/>
    <property type="match status" value="1"/>
</dbReference>
<keyword evidence="4" id="KW-1185">Reference proteome</keyword>
<dbReference type="Pfam" id="PF02321">
    <property type="entry name" value="OEP"/>
    <property type="match status" value="1"/>
</dbReference>
<dbReference type="PANTHER" id="PTHR30203">
    <property type="entry name" value="OUTER MEMBRANE CATION EFFLUX PROTEIN"/>
    <property type="match status" value="1"/>
</dbReference>
<name>A0A1I1XPA7_9BACT</name>
<protein>
    <submittedName>
        <fullName evidence="3">Outer membrane protein, cobalt-zinc-cadmium efflux system</fullName>
    </submittedName>
</protein>
<dbReference type="InterPro" id="IPR003423">
    <property type="entry name" value="OMP_efflux"/>
</dbReference>
<dbReference type="Proteomes" id="UP000199400">
    <property type="component" value="Unassembled WGS sequence"/>
</dbReference>
<evidence type="ECO:0000256" key="1">
    <source>
        <dbReference type="ARBA" id="ARBA00007613"/>
    </source>
</evidence>
<dbReference type="AlphaFoldDB" id="A0A1I1XPA7"/>
<accession>A0A1I1XPA7</accession>
<comment type="similarity">
    <text evidence="1">Belongs to the outer membrane factor (OMF) (TC 1.B.17) family.</text>
</comment>
<dbReference type="Gene3D" id="1.20.1600.10">
    <property type="entry name" value="Outer membrane efflux proteins (OEP)"/>
    <property type="match status" value="1"/>
</dbReference>
<dbReference type="EMBL" id="FOMX01000008">
    <property type="protein sequence ID" value="SFE09176.1"/>
    <property type="molecule type" value="Genomic_DNA"/>
</dbReference>
<dbReference type="OrthoDB" id="5513865at2"/>
<dbReference type="GO" id="GO:0015562">
    <property type="term" value="F:efflux transmembrane transporter activity"/>
    <property type="evidence" value="ECO:0007669"/>
    <property type="project" value="InterPro"/>
</dbReference>